<organism evidence="5 6">
    <name type="scientific">Nonomuraea guangzhouensis</name>
    <dbReference type="NCBI Taxonomy" id="1291555"/>
    <lineage>
        <taxon>Bacteria</taxon>
        <taxon>Bacillati</taxon>
        <taxon>Actinomycetota</taxon>
        <taxon>Actinomycetes</taxon>
        <taxon>Streptosporangiales</taxon>
        <taxon>Streptosporangiaceae</taxon>
        <taxon>Nonomuraea</taxon>
    </lineage>
</organism>
<protein>
    <recommendedName>
        <fullName evidence="3">Peptide methionine sulfoxide reductase MsrA</fullName>
        <shortName evidence="3">Protein-methionine-S-oxide reductase</shortName>
        <ecNumber evidence="3">1.8.4.11</ecNumber>
    </recommendedName>
    <alternativeName>
        <fullName evidence="3">Peptide-methionine (S)-S-oxide reductase</fullName>
        <shortName evidence="3">Peptide Met(O) reductase</shortName>
    </alternativeName>
</protein>
<dbReference type="Proteomes" id="UP001597097">
    <property type="component" value="Unassembled WGS sequence"/>
</dbReference>
<comment type="caution">
    <text evidence="5">The sequence shown here is derived from an EMBL/GenBank/DDBJ whole genome shotgun (WGS) entry which is preliminary data.</text>
</comment>
<evidence type="ECO:0000313" key="6">
    <source>
        <dbReference type="Proteomes" id="UP001597097"/>
    </source>
</evidence>
<dbReference type="PANTHER" id="PTHR42799">
    <property type="entry name" value="MITOCHONDRIAL PEPTIDE METHIONINE SULFOXIDE REDUCTASE"/>
    <property type="match status" value="1"/>
</dbReference>
<dbReference type="RefSeq" id="WP_219529178.1">
    <property type="nucleotide sequence ID" value="NZ_JAHKRM010000006.1"/>
</dbReference>
<reference evidence="6" key="1">
    <citation type="journal article" date="2019" name="Int. J. Syst. Evol. Microbiol.">
        <title>The Global Catalogue of Microorganisms (GCM) 10K type strain sequencing project: providing services to taxonomists for standard genome sequencing and annotation.</title>
        <authorList>
            <consortium name="The Broad Institute Genomics Platform"/>
            <consortium name="The Broad Institute Genome Sequencing Center for Infectious Disease"/>
            <person name="Wu L."/>
            <person name="Ma J."/>
        </authorList>
    </citation>
    <scope>NUCLEOTIDE SEQUENCE [LARGE SCALE GENOMIC DNA]</scope>
    <source>
        <strain evidence="6">CGMCC 1.15399</strain>
    </source>
</reference>
<keyword evidence="6" id="KW-1185">Reference proteome</keyword>
<dbReference type="InterPro" id="IPR050162">
    <property type="entry name" value="MsrA_MetSO_reductase"/>
</dbReference>
<evidence type="ECO:0000313" key="5">
    <source>
        <dbReference type="EMBL" id="MFD1544423.1"/>
    </source>
</evidence>
<evidence type="ECO:0000256" key="1">
    <source>
        <dbReference type="ARBA" id="ARBA00047806"/>
    </source>
</evidence>
<feature type="active site" evidence="3">
    <location>
        <position position="56"/>
    </location>
</feature>
<dbReference type="InterPro" id="IPR002569">
    <property type="entry name" value="Met_Sox_Rdtase_MsrA_dom"/>
</dbReference>
<sequence length="216" mass="23558">MGWLFGGNKTSMVRPEDALTGRSAEMPVPARHAVLDAPLAPPYPPGTEIADFGMGCFWGAERKFWQTPGVVSTAVGYQGGYTPNPTYEEVCSGLTGHTEAVRVVYDPTKVSYEELLRVFWEAHDPTQGMRQGNDAGTQYRSAIYWHSPEQQKAAETSRDAYQEVLKAAGYGEITTEVAPAGPFFFAEEYHQQYLFKVPNGYCGIGGTGVSCPVGLT</sequence>
<proteinExistence type="inferred from homology"/>
<keyword evidence="3 5" id="KW-0560">Oxidoreductase</keyword>
<dbReference type="NCBIfam" id="TIGR00401">
    <property type="entry name" value="msrA"/>
    <property type="match status" value="1"/>
</dbReference>
<gene>
    <name evidence="3 5" type="primary">msrA</name>
    <name evidence="5" type="ORF">ACFSJ0_45785</name>
</gene>
<dbReference type="Pfam" id="PF01625">
    <property type="entry name" value="PMSR"/>
    <property type="match status" value="1"/>
</dbReference>
<dbReference type="PANTHER" id="PTHR42799:SF2">
    <property type="entry name" value="MITOCHONDRIAL PEPTIDE METHIONINE SULFOXIDE REDUCTASE"/>
    <property type="match status" value="1"/>
</dbReference>
<comment type="catalytic activity">
    <reaction evidence="2 3">
        <text>[thioredoxin]-disulfide + L-methionine + H2O = L-methionine (S)-S-oxide + [thioredoxin]-dithiol</text>
        <dbReference type="Rhea" id="RHEA:19993"/>
        <dbReference type="Rhea" id="RHEA-COMP:10698"/>
        <dbReference type="Rhea" id="RHEA-COMP:10700"/>
        <dbReference type="ChEBI" id="CHEBI:15377"/>
        <dbReference type="ChEBI" id="CHEBI:29950"/>
        <dbReference type="ChEBI" id="CHEBI:50058"/>
        <dbReference type="ChEBI" id="CHEBI:57844"/>
        <dbReference type="ChEBI" id="CHEBI:58772"/>
        <dbReference type="EC" id="1.8.4.11"/>
    </reaction>
</comment>
<dbReference type="GO" id="GO:0008113">
    <property type="term" value="F:peptide-methionine (S)-S-oxide reductase activity"/>
    <property type="evidence" value="ECO:0007669"/>
    <property type="project" value="UniProtKB-EC"/>
</dbReference>
<comment type="similarity">
    <text evidence="3">Belongs to the MsrA Met sulfoxide reductase family.</text>
</comment>
<feature type="domain" description="Peptide methionine sulphoxide reductase MsrA" evidence="4">
    <location>
        <begin position="51"/>
        <end position="202"/>
    </location>
</feature>
<name>A0ABW4GPY4_9ACTN</name>
<dbReference type="HAMAP" id="MF_01401">
    <property type="entry name" value="MsrA"/>
    <property type="match status" value="1"/>
</dbReference>
<evidence type="ECO:0000256" key="3">
    <source>
        <dbReference type="HAMAP-Rule" id="MF_01401"/>
    </source>
</evidence>
<evidence type="ECO:0000256" key="2">
    <source>
        <dbReference type="ARBA" id="ARBA00048782"/>
    </source>
</evidence>
<dbReference type="EMBL" id="JBHUCM010000044">
    <property type="protein sequence ID" value="MFD1544423.1"/>
    <property type="molecule type" value="Genomic_DNA"/>
</dbReference>
<evidence type="ECO:0000259" key="4">
    <source>
        <dbReference type="Pfam" id="PF01625"/>
    </source>
</evidence>
<comment type="catalytic activity">
    <reaction evidence="1 3">
        <text>L-methionyl-[protein] + [thioredoxin]-disulfide + H2O = L-methionyl-(S)-S-oxide-[protein] + [thioredoxin]-dithiol</text>
        <dbReference type="Rhea" id="RHEA:14217"/>
        <dbReference type="Rhea" id="RHEA-COMP:10698"/>
        <dbReference type="Rhea" id="RHEA-COMP:10700"/>
        <dbReference type="Rhea" id="RHEA-COMP:12313"/>
        <dbReference type="Rhea" id="RHEA-COMP:12315"/>
        <dbReference type="ChEBI" id="CHEBI:15377"/>
        <dbReference type="ChEBI" id="CHEBI:16044"/>
        <dbReference type="ChEBI" id="CHEBI:29950"/>
        <dbReference type="ChEBI" id="CHEBI:44120"/>
        <dbReference type="ChEBI" id="CHEBI:50058"/>
        <dbReference type="EC" id="1.8.4.11"/>
    </reaction>
</comment>
<comment type="function">
    <text evidence="3">Has an important function as a repair enzyme for proteins that have been inactivated by oxidation. Catalyzes the reversible oxidation-reduction of methionine sulfoxide in proteins to methionine.</text>
</comment>
<accession>A0ABW4GPY4</accession>
<dbReference type="EC" id="1.8.4.11" evidence="3"/>